<evidence type="ECO:0008006" key="5">
    <source>
        <dbReference type="Google" id="ProtNLM"/>
    </source>
</evidence>
<dbReference type="InterPro" id="IPR032795">
    <property type="entry name" value="DUF3741-assoc"/>
</dbReference>
<dbReference type="EMBL" id="KZ664411">
    <property type="protein sequence ID" value="PPS05681.1"/>
    <property type="molecule type" value="Genomic_DNA"/>
</dbReference>
<gene>
    <name evidence="3" type="ORF">GOBAR_AA14969</name>
</gene>
<accession>A0A2P5XQS5</accession>
<dbReference type="AlphaFoldDB" id="A0A2P5XQS5"/>
<dbReference type="Pfam" id="PF14383">
    <property type="entry name" value="VARLMGL"/>
    <property type="match status" value="1"/>
</dbReference>
<dbReference type="Proteomes" id="UP000239757">
    <property type="component" value="Unassembled WGS sequence"/>
</dbReference>
<feature type="domain" description="DUF3741" evidence="2">
    <location>
        <begin position="12"/>
        <end position="25"/>
    </location>
</feature>
<evidence type="ECO:0000259" key="2">
    <source>
        <dbReference type="Pfam" id="PF14383"/>
    </source>
</evidence>
<reference evidence="3 4" key="1">
    <citation type="submission" date="2015-01" db="EMBL/GenBank/DDBJ databases">
        <title>Genome of allotetraploid Gossypium barbadense reveals genomic plasticity and fiber elongation in cotton evolution.</title>
        <authorList>
            <person name="Chen X."/>
            <person name="Liu X."/>
            <person name="Zhao B."/>
            <person name="Zheng H."/>
            <person name="Hu Y."/>
            <person name="Lu G."/>
            <person name="Yang C."/>
            <person name="Chen J."/>
            <person name="Shan C."/>
            <person name="Zhang L."/>
            <person name="Zhou Y."/>
            <person name="Wang L."/>
            <person name="Guo W."/>
            <person name="Bai Y."/>
            <person name="Ruan J."/>
            <person name="Shangguan X."/>
            <person name="Mao Y."/>
            <person name="Jiang J."/>
            <person name="Zhu Y."/>
            <person name="Lei J."/>
            <person name="Kang H."/>
            <person name="Chen S."/>
            <person name="He X."/>
            <person name="Wang R."/>
            <person name="Wang Y."/>
            <person name="Chen J."/>
            <person name="Wang L."/>
            <person name="Yu S."/>
            <person name="Wang B."/>
            <person name="Wei J."/>
            <person name="Song S."/>
            <person name="Lu X."/>
            <person name="Gao Z."/>
            <person name="Gu W."/>
            <person name="Deng X."/>
            <person name="Ma D."/>
            <person name="Wang S."/>
            <person name="Liang W."/>
            <person name="Fang L."/>
            <person name="Cai C."/>
            <person name="Zhu X."/>
            <person name="Zhou B."/>
            <person name="Zhang Y."/>
            <person name="Chen Z."/>
            <person name="Xu S."/>
            <person name="Zhu R."/>
            <person name="Wang S."/>
            <person name="Zhang T."/>
            <person name="Zhao G."/>
        </authorList>
    </citation>
    <scope>NUCLEOTIDE SEQUENCE [LARGE SCALE GENOMIC DNA]</scope>
    <source>
        <strain evidence="4">cv. Xinhai21</strain>
        <tissue evidence="3">Leaf</tissue>
    </source>
</reference>
<dbReference type="PANTHER" id="PTHR46836">
    <property type="entry name" value="AFADIN"/>
    <property type="match status" value="1"/>
</dbReference>
<proteinExistence type="predicted"/>
<evidence type="ECO:0000313" key="3">
    <source>
        <dbReference type="EMBL" id="PPS05681.1"/>
    </source>
</evidence>
<dbReference type="Pfam" id="PF14309">
    <property type="entry name" value="DUF4378"/>
    <property type="match status" value="1"/>
</dbReference>
<organism evidence="3 4">
    <name type="scientific">Gossypium barbadense</name>
    <name type="common">Sea Island cotton</name>
    <name type="synonym">Hibiscus barbadensis</name>
    <dbReference type="NCBI Taxonomy" id="3634"/>
    <lineage>
        <taxon>Eukaryota</taxon>
        <taxon>Viridiplantae</taxon>
        <taxon>Streptophyta</taxon>
        <taxon>Embryophyta</taxon>
        <taxon>Tracheophyta</taxon>
        <taxon>Spermatophyta</taxon>
        <taxon>Magnoliopsida</taxon>
        <taxon>eudicotyledons</taxon>
        <taxon>Gunneridae</taxon>
        <taxon>Pentapetalae</taxon>
        <taxon>rosids</taxon>
        <taxon>malvids</taxon>
        <taxon>Malvales</taxon>
        <taxon>Malvaceae</taxon>
        <taxon>Malvoideae</taxon>
        <taxon>Gossypium</taxon>
    </lineage>
</organism>
<protein>
    <recommendedName>
        <fullName evidence="5">DUF4378 domain-containing protein</fullName>
    </recommendedName>
</protein>
<dbReference type="PANTHER" id="PTHR46836:SF7">
    <property type="entry name" value="PHOSPHATIDYLINOSITOL N-ACETYGLUCOSAMINLYTRANSFERASE SUBUNIT P-LIKE PROTEIN"/>
    <property type="match status" value="1"/>
</dbReference>
<evidence type="ECO:0000259" key="1">
    <source>
        <dbReference type="Pfam" id="PF14309"/>
    </source>
</evidence>
<evidence type="ECO:0000313" key="4">
    <source>
        <dbReference type="Proteomes" id="UP000239757"/>
    </source>
</evidence>
<dbReference type="InterPro" id="IPR025486">
    <property type="entry name" value="DUF4378"/>
</dbReference>
<feature type="domain" description="DUF4378" evidence="1">
    <location>
        <begin position="273"/>
        <end position="402"/>
    </location>
</feature>
<name>A0A2P5XQS5_GOSBA</name>
<sequence>MKKSTNVESKPTPSVIARLMGLDELQPQELVKKPKQQRVLSENYRRKVASIGVWEKKTGDEHRSFQLSIEEQEFIRESGPSLNESFAGAEFMTFGIELQPSKEVHSGLPGLLFAGSRKDCFENHFQKPNYPTTKHVYEQEGSTSHQQLRMKVRGTTHQEDPKLLQKLDNRRVKDSRRKYGHDSTCMVPRFRHESNNERCPSFRKIVIPNPLEVEKAKNCLASPSFSEASYSMPLRCIHVKAKRFCTLLLKEDNEKKKGYVFLLPAMQLKDICSDQWQFPEIQTGPSVFDKLEKKYGEQISWNRSARRLLFDQINSGLIELFRPCFGEPMWAKPVARRLSHRQNLKEIEEQLYKLLVCHDKEAIKNSSEKLFRKDDGWLFLGYDVEVICKDIVNLFIDELAAEIVSLESF</sequence>
<dbReference type="OrthoDB" id="1584003at2759"/>